<dbReference type="SUPFAM" id="SSF46894">
    <property type="entry name" value="C-terminal effector domain of the bipartite response regulators"/>
    <property type="match status" value="1"/>
</dbReference>
<keyword evidence="2" id="KW-0238">DNA-binding</keyword>
<dbReference type="GO" id="GO:0006355">
    <property type="term" value="P:regulation of DNA-templated transcription"/>
    <property type="evidence" value="ECO:0007669"/>
    <property type="project" value="InterPro"/>
</dbReference>
<dbReference type="SUPFAM" id="SSF52172">
    <property type="entry name" value="CheY-like"/>
    <property type="match status" value="1"/>
</dbReference>
<evidence type="ECO:0000256" key="1">
    <source>
        <dbReference type="ARBA" id="ARBA00023015"/>
    </source>
</evidence>
<dbReference type="PROSITE" id="PS00622">
    <property type="entry name" value="HTH_LUXR_1"/>
    <property type="match status" value="1"/>
</dbReference>
<dbReference type="GO" id="GO:0003677">
    <property type="term" value="F:DNA binding"/>
    <property type="evidence" value="ECO:0007669"/>
    <property type="project" value="UniProtKB-KW"/>
</dbReference>
<dbReference type="Gene3D" id="3.40.50.2300">
    <property type="match status" value="1"/>
</dbReference>
<organism evidence="5 6">
    <name type="scientific">Laribacter hongkongensis</name>
    <dbReference type="NCBI Taxonomy" id="168471"/>
    <lineage>
        <taxon>Bacteria</taxon>
        <taxon>Pseudomonadati</taxon>
        <taxon>Pseudomonadota</taxon>
        <taxon>Betaproteobacteria</taxon>
        <taxon>Neisseriales</taxon>
        <taxon>Aquaspirillaceae</taxon>
        <taxon>Laribacter</taxon>
    </lineage>
</organism>
<keyword evidence="1" id="KW-0805">Transcription regulation</keyword>
<sequence length="198" mass="21455">MRAPYLVSPDPDVLAHWQAGLGGTGAQVATLEALGQARPGIVLLDADGYPQLAPAASLSLLARHRVVVLTARPDEQTGLAWLYAGAVGYGARWSTPACLQLMCQSIGEGNTWVDQTLFARLRRVEDVRPAEDDRRSAMSGREEQVAGALSRGLSNKEIASELAISERTVKAHLSSLFQKFGVSNRLQLLLILRQADRR</sequence>
<dbReference type="Pfam" id="PF00196">
    <property type="entry name" value="GerE"/>
    <property type="match status" value="1"/>
</dbReference>
<dbReference type="InterPro" id="IPR011006">
    <property type="entry name" value="CheY-like_superfamily"/>
</dbReference>
<dbReference type="SMART" id="SM00421">
    <property type="entry name" value="HTH_LUXR"/>
    <property type="match status" value="1"/>
</dbReference>
<evidence type="ECO:0000259" key="4">
    <source>
        <dbReference type="PROSITE" id="PS50043"/>
    </source>
</evidence>
<dbReference type="InterPro" id="IPR016032">
    <property type="entry name" value="Sig_transdc_resp-reg_C-effctor"/>
</dbReference>
<accession>A0A248LIQ2</accession>
<evidence type="ECO:0000256" key="2">
    <source>
        <dbReference type="ARBA" id="ARBA00023125"/>
    </source>
</evidence>
<dbReference type="AlphaFoldDB" id="A0A248LIQ2"/>
<dbReference type="Proteomes" id="UP000197424">
    <property type="component" value="Chromosome"/>
</dbReference>
<dbReference type="RefSeq" id="WP_088860617.1">
    <property type="nucleotide sequence ID" value="NZ_CP022115.1"/>
</dbReference>
<proteinExistence type="predicted"/>
<reference evidence="6" key="1">
    <citation type="submission" date="2017-06" db="EMBL/GenBank/DDBJ databases">
        <title>Whole genome sequence of Laribacter hongkongensis LHGZ1.</title>
        <authorList>
            <person name="Chen D."/>
            <person name="Wu H."/>
            <person name="Chen J."/>
        </authorList>
    </citation>
    <scope>NUCLEOTIDE SEQUENCE [LARGE SCALE GENOMIC DNA]</scope>
    <source>
        <strain evidence="6">LHGZ1</strain>
    </source>
</reference>
<dbReference type="InterPro" id="IPR000792">
    <property type="entry name" value="Tscrpt_reg_LuxR_C"/>
</dbReference>
<gene>
    <name evidence="5" type="ORF">LHGZ1_1415</name>
</gene>
<dbReference type="CDD" id="cd06170">
    <property type="entry name" value="LuxR_C_like"/>
    <property type="match status" value="1"/>
</dbReference>
<dbReference type="PROSITE" id="PS50043">
    <property type="entry name" value="HTH_LUXR_2"/>
    <property type="match status" value="1"/>
</dbReference>
<evidence type="ECO:0000313" key="5">
    <source>
        <dbReference type="EMBL" id="ASJ24246.1"/>
    </source>
</evidence>
<protein>
    <submittedName>
        <fullName evidence="5">Helix-turn-helix transcriptional regulator</fullName>
    </submittedName>
</protein>
<name>A0A248LIQ2_9NEIS</name>
<dbReference type="InterPro" id="IPR039420">
    <property type="entry name" value="WalR-like"/>
</dbReference>
<evidence type="ECO:0000256" key="3">
    <source>
        <dbReference type="ARBA" id="ARBA00023163"/>
    </source>
</evidence>
<keyword evidence="3" id="KW-0804">Transcription</keyword>
<evidence type="ECO:0000313" key="6">
    <source>
        <dbReference type="Proteomes" id="UP000197424"/>
    </source>
</evidence>
<dbReference type="PANTHER" id="PTHR43214">
    <property type="entry name" value="TWO-COMPONENT RESPONSE REGULATOR"/>
    <property type="match status" value="1"/>
</dbReference>
<dbReference type="PANTHER" id="PTHR43214:SF41">
    <property type="entry name" value="NITRATE_NITRITE RESPONSE REGULATOR PROTEIN NARP"/>
    <property type="match status" value="1"/>
</dbReference>
<feature type="domain" description="HTH luxR-type" evidence="4">
    <location>
        <begin position="131"/>
        <end position="196"/>
    </location>
</feature>
<dbReference type="PRINTS" id="PR00038">
    <property type="entry name" value="HTHLUXR"/>
</dbReference>
<dbReference type="EMBL" id="CP022115">
    <property type="protein sequence ID" value="ASJ24246.1"/>
    <property type="molecule type" value="Genomic_DNA"/>
</dbReference>
<dbReference type="OrthoDB" id="9794397at2"/>